<evidence type="ECO:0000256" key="1">
    <source>
        <dbReference type="ARBA" id="ARBA00001936"/>
    </source>
</evidence>
<evidence type="ECO:0000256" key="2">
    <source>
        <dbReference type="ARBA" id="ARBA00001946"/>
    </source>
</evidence>
<dbReference type="FunFam" id="3.90.79.10:FF:000036">
    <property type="entry name" value="Nudix hydrolase 11"/>
    <property type="match status" value="1"/>
</dbReference>
<dbReference type="EMBL" id="CAUOFW020001725">
    <property type="protein sequence ID" value="CAK9148198.1"/>
    <property type="molecule type" value="Genomic_DNA"/>
</dbReference>
<proteinExistence type="predicted"/>
<protein>
    <recommendedName>
        <fullName evidence="8">Nudix hydrolase domain-containing protein</fullName>
    </recommendedName>
</protein>
<dbReference type="GO" id="GO:0008893">
    <property type="term" value="F:guanosine-3',5'-bis(diphosphate) 3'-diphosphatase activity"/>
    <property type="evidence" value="ECO:0007669"/>
    <property type="project" value="UniProtKB-ARBA"/>
</dbReference>
<evidence type="ECO:0000259" key="8">
    <source>
        <dbReference type="PROSITE" id="PS51462"/>
    </source>
</evidence>
<dbReference type="Proteomes" id="UP001642360">
    <property type="component" value="Unassembled WGS sequence"/>
</dbReference>
<comment type="cofactor">
    <cofactor evidence="2">
        <name>Mg(2+)</name>
        <dbReference type="ChEBI" id="CHEBI:18420"/>
    </cofactor>
</comment>
<dbReference type="GO" id="GO:0010945">
    <property type="term" value="F:coenzyme A diphosphatase activity"/>
    <property type="evidence" value="ECO:0007669"/>
    <property type="project" value="UniProtKB-ARBA"/>
</dbReference>
<dbReference type="GO" id="GO:0006637">
    <property type="term" value="P:acyl-CoA metabolic process"/>
    <property type="evidence" value="ECO:0007669"/>
    <property type="project" value="UniProtKB-ARBA"/>
</dbReference>
<evidence type="ECO:0000313" key="9">
    <source>
        <dbReference type="EMBL" id="CAK9148198.1"/>
    </source>
</evidence>
<keyword evidence="10" id="KW-1185">Reference proteome</keyword>
<evidence type="ECO:0000256" key="7">
    <source>
        <dbReference type="SAM" id="MobiDB-lite"/>
    </source>
</evidence>
<reference evidence="9 10" key="1">
    <citation type="submission" date="2024-02" db="EMBL/GenBank/DDBJ databases">
        <authorList>
            <person name="Vignale AGUSTIN F."/>
            <person name="Sosa J E."/>
            <person name="Modenutti C."/>
        </authorList>
    </citation>
    <scope>NUCLEOTIDE SEQUENCE [LARGE SCALE GENOMIC DNA]</scope>
</reference>
<keyword evidence="5" id="KW-0460">Magnesium</keyword>
<dbReference type="InterPro" id="IPR015797">
    <property type="entry name" value="NUDIX_hydrolase-like_dom_sf"/>
</dbReference>
<keyword evidence="3" id="KW-0479">Metal-binding</keyword>
<comment type="cofactor">
    <cofactor evidence="1">
        <name>Mn(2+)</name>
        <dbReference type="ChEBI" id="CHEBI:29035"/>
    </cofactor>
</comment>
<evidence type="ECO:0000256" key="3">
    <source>
        <dbReference type="ARBA" id="ARBA00022723"/>
    </source>
</evidence>
<evidence type="ECO:0000256" key="6">
    <source>
        <dbReference type="ARBA" id="ARBA00023211"/>
    </source>
</evidence>
<dbReference type="CDD" id="cd03426">
    <property type="entry name" value="NUDIX_CoAse_Nudt7"/>
    <property type="match status" value="1"/>
</dbReference>
<dbReference type="InterPro" id="IPR045121">
    <property type="entry name" value="CoAse"/>
</dbReference>
<dbReference type="Gene3D" id="3.90.79.10">
    <property type="entry name" value="Nucleoside Triphosphate Pyrophosphohydrolase"/>
    <property type="match status" value="1"/>
</dbReference>
<feature type="region of interest" description="Disordered" evidence="7">
    <location>
        <begin position="22"/>
        <end position="41"/>
    </location>
</feature>
<dbReference type="PROSITE" id="PS51462">
    <property type="entry name" value="NUDIX"/>
    <property type="match status" value="1"/>
</dbReference>
<evidence type="ECO:0000313" key="10">
    <source>
        <dbReference type="Proteomes" id="UP001642360"/>
    </source>
</evidence>
<dbReference type="SUPFAM" id="SSF55811">
    <property type="entry name" value="Nudix"/>
    <property type="match status" value="1"/>
</dbReference>
<dbReference type="PANTHER" id="PTHR12992">
    <property type="entry name" value="NUDIX HYDROLASE"/>
    <property type="match status" value="1"/>
</dbReference>
<dbReference type="GO" id="GO:0015937">
    <property type="term" value="P:coenzyme A biosynthetic process"/>
    <property type="evidence" value="ECO:0007669"/>
    <property type="project" value="UniProtKB-ARBA"/>
</dbReference>
<feature type="domain" description="Nudix hydrolase" evidence="8">
    <location>
        <begin position="66"/>
        <end position="205"/>
    </location>
</feature>
<name>A0ABC8RZP0_9AQUA</name>
<dbReference type="InterPro" id="IPR000086">
    <property type="entry name" value="NUDIX_hydrolase_dom"/>
</dbReference>
<organism evidence="9 10">
    <name type="scientific">Ilex paraguariensis</name>
    <name type="common">yerba mate</name>
    <dbReference type="NCBI Taxonomy" id="185542"/>
    <lineage>
        <taxon>Eukaryota</taxon>
        <taxon>Viridiplantae</taxon>
        <taxon>Streptophyta</taxon>
        <taxon>Embryophyta</taxon>
        <taxon>Tracheophyta</taxon>
        <taxon>Spermatophyta</taxon>
        <taxon>Magnoliopsida</taxon>
        <taxon>eudicotyledons</taxon>
        <taxon>Gunneridae</taxon>
        <taxon>Pentapetalae</taxon>
        <taxon>asterids</taxon>
        <taxon>campanulids</taxon>
        <taxon>Aquifoliales</taxon>
        <taxon>Aquifoliaceae</taxon>
        <taxon>Ilex</taxon>
    </lineage>
</organism>
<keyword evidence="6" id="KW-0464">Manganese</keyword>
<dbReference type="GO" id="GO:0005737">
    <property type="term" value="C:cytoplasm"/>
    <property type="evidence" value="ECO:0007669"/>
    <property type="project" value="UniProtKB-ARBA"/>
</dbReference>
<gene>
    <name evidence="9" type="ORF">ILEXP_LOCUS16124</name>
</gene>
<comment type="caution">
    <text evidence="9">The sequence shown here is derived from an EMBL/GenBank/DDBJ whole genome shotgun (WGS) entry which is preliminary data.</text>
</comment>
<keyword evidence="4" id="KW-0378">Hydrolase</keyword>
<evidence type="ECO:0000256" key="5">
    <source>
        <dbReference type="ARBA" id="ARBA00022842"/>
    </source>
</evidence>
<dbReference type="Pfam" id="PF00293">
    <property type="entry name" value="NUDIX"/>
    <property type="match status" value="1"/>
</dbReference>
<dbReference type="AlphaFoldDB" id="A0ABC8RZP0"/>
<sequence length="262" mass="29613">MAPNRLQSSRLIALAQQLRLYKPPPTLDDTDDEEQRTEESVGKVVPQLGFAYSATPVFNQPKKFTPNRAAVLICLFEGDDGELRVILTKRASKLSTHSGEVALPGGKAEEADADDAETATREASEEIGLDPSFVNIVITFEPFLSLHLVRVIPVVGILSDRKAFKPAPNASEVEAVFDAPLEMFLKDENRRSVETKWRRGMWLVHFFDYKTNDKKYVIFGLTRILIRVASVVYKRPPAFLEQNPKFKVPWIVDIIMLRFILI</sequence>
<dbReference type="PANTHER" id="PTHR12992:SF24">
    <property type="entry name" value="PEROXISOMAL COENZYME A DIPHOSPHATASE NUDT7"/>
    <property type="match status" value="1"/>
</dbReference>
<accession>A0ABC8RZP0</accession>
<dbReference type="GO" id="GO:0046872">
    <property type="term" value="F:metal ion binding"/>
    <property type="evidence" value="ECO:0007669"/>
    <property type="project" value="UniProtKB-KW"/>
</dbReference>
<evidence type="ECO:0000256" key="4">
    <source>
        <dbReference type="ARBA" id="ARBA00022801"/>
    </source>
</evidence>